<keyword evidence="6" id="KW-1185">Reference proteome</keyword>
<reference evidence="5 6" key="1">
    <citation type="submission" date="2018-05" db="EMBL/GenBank/DDBJ databases">
        <title>Genome sequencing and assembly of the regulated plant pathogen Lachnellula willkommii and related sister species for the development of diagnostic species identification markers.</title>
        <authorList>
            <person name="Giroux E."/>
            <person name="Bilodeau G."/>
        </authorList>
    </citation>
    <scope>NUCLEOTIDE SEQUENCE [LARGE SCALE GENOMIC DNA]</scope>
    <source>
        <strain evidence="5 6">CBS 197.66</strain>
    </source>
</reference>
<protein>
    <submittedName>
        <fullName evidence="5">Protein SERAC1</fullName>
    </submittedName>
</protein>
<dbReference type="Pfam" id="PF12796">
    <property type="entry name" value="Ank_2"/>
    <property type="match status" value="1"/>
</dbReference>
<evidence type="ECO:0000256" key="3">
    <source>
        <dbReference type="SAM" id="MobiDB-lite"/>
    </source>
</evidence>
<dbReference type="Gene3D" id="3.40.50.1820">
    <property type="entry name" value="alpha/beta hydrolase"/>
    <property type="match status" value="1"/>
</dbReference>
<accession>A0A8H8RHM4</accession>
<proteinExistence type="predicted"/>
<organism evidence="5 6">
    <name type="scientific">Lachnellula subtilissima</name>
    <dbReference type="NCBI Taxonomy" id="602034"/>
    <lineage>
        <taxon>Eukaryota</taxon>
        <taxon>Fungi</taxon>
        <taxon>Dikarya</taxon>
        <taxon>Ascomycota</taxon>
        <taxon>Pezizomycotina</taxon>
        <taxon>Leotiomycetes</taxon>
        <taxon>Helotiales</taxon>
        <taxon>Lachnaceae</taxon>
        <taxon>Lachnellula</taxon>
    </lineage>
</organism>
<dbReference type="PANTHER" id="PTHR10039:SF5">
    <property type="entry name" value="NACHT DOMAIN-CONTAINING PROTEIN"/>
    <property type="match status" value="1"/>
</dbReference>
<keyword evidence="1" id="KW-0677">Repeat</keyword>
<dbReference type="Pfam" id="PF24883">
    <property type="entry name" value="NPHP3_N"/>
    <property type="match status" value="1"/>
</dbReference>
<dbReference type="Gene3D" id="3.40.50.300">
    <property type="entry name" value="P-loop containing nucleotide triphosphate hydrolases"/>
    <property type="match status" value="1"/>
</dbReference>
<dbReference type="PROSITE" id="PS50297">
    <property type="entry name" value="ANK_REP_REGION"/>
    <property type="match status" value="1"/>
</dbReference>
<feature type="region of interest" description="Disordered" evidence="3">
    <location>
        <begin position="1"/>
        <end position="46"/>
    </location>
</feature>
<gene>
    <name evidence="5" type="primary">SERAC1_0</name>
    <name evidence="5" type="ORF">LSUB1_G007845</name>
</gene>
<name>A0A8H8RHM4_9HELO</name>
<dbReference type="InterPro" id="IPR002110">
    <property type="entry name" value="Ankyrin_rpt"/>
</dbReference>
<evidence type="ECO:0000313" key="6">
    <source>
        <dbReference type="Proteomes" id="UP000462212"/>
    </source>
</evidence>
<evidence type="ECO:0000259" key="4">
    <source>
        <dbReference type="Pfam" id="PF24883"/>
    </source>
</evidence>
<dbReference type="PANTHER" id="PTHR10039">
    <property type="entry name" value="AMELOGENIN"/>
    <property type="match status" value="1"/>
</dbReference>
<dbReference type="Gene3D" id="1.25.40.20">
    <property type="entry name" value="Ankyrin repeat-containing domain"/>
    <property type="match status" value="1"/>
</dbReference>
<dbReference type="SUPFAM" id="SSF52540">
    <property type="entry name" value="P-loop containing nucleoside triphosphate hydrolases"/>
    <property type="match status" value="1"/>
</dbReference>
<dbReference type="InterPro" id="IPR036770">
    <property type="entry name" value="Ankyrin_rpt-contain_sf"/>
</dbReference>
<dbReference type="SUPFAM" id="SSF48403">
    <property type="entry name" value="Ankyrin repeat"/>
    <property type="match status" value="1"/>
</dbReference>
<dbReference type="SMART" id="SM00248">
    <property type="entry name" value="ANK"/>
    <property type="match status" value="2"/>
</dbReference>
<evidence type="ECO:0000256" key="2">
    <source>
        <dbReference type="PROSITE-ProRule" id="PRU00023"/>
    </source>
</evidence>
<dbReference type="PROSITE" id="PS50088">
    <property type="entry name" value="ANK_REPEAT"/>
    <property type="match status" value="1"/>
</dbReference>
<dbReference type="OrthoDB" id="7464126at2759"/>
<evidence type="ECO:0000313" key="5">
    <source>
        <dbReference type="EMBL" id="TVY34388.1"/>
    </source>
</evidence>
<dbReference type="AlphaFoldDB" id="A0A8H8RHM4"/>
<dbReference type="EMBL" id="QGMJ01000652">
    <property type="protein sequence ID" value="TVY34388.1"/>
    <property type="molecule type" value="Genomic_DNA"/>
</dbReference>
<feature type="compositionally biased region" description="Polar residues" evidence="3">
    <location>
        <begin position="7"/>
        <end position="20"/>
    </location>
</feature>
<dbReference type="InterPro" id="IPR027417">
    <property type="entry name" value="P-loop_NTPase"/>
</dbReference>
<feature type="non-terminal residue" evidence="5">
    <location>
        <position position="1"/>
    </location>
</feature>
<evidence type="ECO:0000256" key="1">
    <source>
        <dbReference type="ARBA" id="ARBA00022737"/>
    </source>
</evidence>
<sequence length="946" mass="105828">ELPSLPNHANSQAVETQTSNDHVHSVLTPEISSPGPPPRQPNKSGLFPLYPPLLEGNCPVDIIALHGINGDAYSTFTAPSSENLWLRDFLPRSFPGARIYTFGYDARVFFSLATGDISTFANSLLEDVWGVRIGRCEKRRPIIWIAHSMGGLVVKKALTIAYNDPARYGDIHSSTTSILFMATPHRGSDHAALLGGIAEVANLPLAGTLTSRFAGKVRDDLIKGLEKDNPAVKKIAEEFEALNSGKDITLYSFVEMKRTKPLSRRVVDEETGTMGVVGERVIYMDGEDHKSIVRFESEESPSYRKVSGVLREAVSDAVTPLPILPIDQLTRLACLRTLFFRTMTQRRASASAAHPKTCTWILGHPVFKTWHSSSHGLLWIKGHPGTGKSTLMAFLHGSLLSNQTSKSIFLDFFFFNRGEALQKSPLGMYRTLLHQLYRKSGIARDMILEVYKEKQKAFGEEWNWQVSDLKALAKDVVTEVARKKEVTIFVDALDEAVDEAGEKAAPSLLEFFHDLNECAAADEGCLGGVKICVSCRPYPVLGSNVDEIVVEYHNKDDMERYVRDKLSTGVLGWEKEPEDVHRNLVDVIVKTSRGVFLWTSLQVPKVIRNLNDGEVSFEQINPVIAAESSELYDLYQNILRNDVPVHLRKKSLHFLQWICLARRALSLTELRFALACDDEDGSALPSCCEERSTFIDSDSRMEKLARSLSGGLAEVRYYSNAINVQFIHQTVNDFVRDRGFEFLASMIDAEYSSPISNMIARGENRLSRSCINYFKMEQVSEATMQWSKQFYREGKPPFLEYAFRFWLEHAKHAERGGILQENIVERFGSSSTAYEAWLEACKRRSTRDSISPTSGTTLIHIASGWNLQSVVRKLMHDNISVDQKDSKGNTPLHWAAGGGYEQMVTLLLDLGADINMRSRRLGSNGSTPLMVAAKKWPREASKTTAK</sequence>
<dbReference type="Proteomes" id="UP000462212">
    <property type="component" value="Unassembled WGS sequence"/>
</dbReference>
<feature type="domain" description="Nephrocystin 3-like N-terminal" evidence="4">
    <location>
        <begin position="357"/>
        <end position="536"/>
    </location>
</feature>
<dbReference type="InterPro" id="IPR029058">
    <property type="entry name" value="AB_hydrolase_fold"/>
</dbReference>
<comment type="caution">
    <text evidence="5">The sequence shown here is derived from an EMBL/GenBank/DDBJ whole genome shotgun (WGS) entry which is preliminary data.</text>
</comment>
<dbReference type="InterPro" id="IPR056884">
    <property type="entry name" value="NPHP3-like_N"/>
</dbReference>
<keyword evidence="2" id="KW-0040">ANK repeat</keyword>
<feature type="repeat" description="ANK" evidence="2">
    <location>
        <begin position="887"/>
        <end position="919"/>
    </location>
</feature>
<dbReference type="SUPFAM" id="SSF53474">
    <property type="entry name" value="alpha/beta-Hydrolases"/>
    <property type="match status" value="1"/>
</dbReference>